<feature type="non-terminal residue" evidence="2">
    <location>
        <position position="1"/>
    </location>
</feature>
<keyword evidence="3" id="KW-1185">Reference proteome</keyword>
<organism evidence="2 3">
    <name type="scientific">Saguinus oedipus</name>
    <name type="common">Cotton-top tamarin</name>
    <name type="synonym">Oedipomidas oedipus</name>
    <dbReference type="NCBI Taxonomy" id="9490"/>
    <lineage>
        <taxon>Eukaryota</taxon>
        <taxon>Metazoa</taxon>
        <taxon>Chordata</taxon>
        <taxon>Craniata</taxon>
        <taxon>Vertebrata</taxon>
        <taxon>Euteleostomi</taxon>
        <taxon>Mammalia</taxon>
        <taxon>Eutheria</taxon>
        <taxon>Euarchontoglires</taxon>
        <taxon>Primates</taxon>
        <taxon>Haplorrhini</taxon>
        <taxon>Platyrrhini</taxon>
        <taxon>Cebidae</taxon>
        <taxon>Callitrichinae</taxon>
        <taxon>Saguinus</taxon>
    </lineage>
</organism>
<reference evidence="2 3" key="1">
    <citation type="submission" date="2023-05" db="EMBL/GenBank/DDBJ databases">
        <title>B98-5 Cell Line De Novo Hybrid Assembly: An Optical Mapping Approach.</title>
        <authorList>
            <person name="Kananen K."/>
            <person name="Auerbach J.A."/>
            <person name="Kautto E."/>
            <person name="Blachly J.S."/>
        </authorList>
    </citation>
    <scope>NUCLEOTIDE SEQUENCE [LARGE SCALE GENOMIC DNA]</scope>
    <source>
        <strain evidence="2">B95-8</strain>
        <tissue evidence="2">Cell line</tissue>
    </source>
</reference>
<feature type="compositionally biased region" description="Basic and acidic residues" evidence="1">
    <location>
        <begin position="1"/>
        <end position="11"/>
    </location>
</feature>
<evidence type="ECO:0000256" key="1">
    <source>
        <dbReference type="SAM" id="MobiDB-lite"/>
    </source>
</evidence>
<accession>A0ABQ9WA72</accession>
<sequence>PPSALRAREGAGQKITPSHGHAHQPLSAVPSGFRLRGLADPAGRSRGGRGGGGAASPSPSHHRLAEGEEMAPGLRALPSLAAPQSRPGPRPVGSDASPSTPARTGCASGRASLESRPRDQPGTMAGGAD</sequence>
<protein>
    <submittedName>
        <fullName evidence="2">Uncharacterized protein</fullName>
    </submittedName>
</protein>
<evidence type="ECO:0000313" key="2">
    <source>
        <dbReference type="EMBL" id="KAK2118528.1"/>
    </source>
</evidence>
<proteinExistence type="predicted"/>
<dbReference type="EMBL" id="JASSZA010000002">
    <property type="protein sequence ID" value="KAK2118528.1"/>
    <property type="molecule type" value="Genomic_DNA"/>
</dbReference>
<gene>
    <name evidence="2" type="ORF">P7K49_005415</name>
</gene>
<feature type="region of interest" description="Disordered" evidence="1">
    <location>
        <begin position="1"/>
        <end position="129"/>
    </location>
</feature>
<comment type="caution">
    <text evidence="2">The sequence shown here is derived from an EMBL/GenBank/DDBJ whole genome shotgun (WGS) entry which is preliminary data.</text>
</comment>
<name>A0ABQ9WA72_SAGOE</name>
<dbReference type="Proteomes" id="UP001266305">
    <property type="component" value="Unassembled WGS sequence"/>
</dbReference>
<evidence type="ECO:0000313" key="3">
    <source>
        <dbReference type="Proteomes" id="UP001266305"/>
    </source>
</evidence>